<evidence type="ECO:0000313" key="4">
    <source>
        <dbReference type="EMBL" id="CAB4212569.1"/>
    </source>
</evidence>
<sequence>MAHFAKLNNGKVEQVIVIHNNELLVNGVEVESKGAEFCTNLFGGEWVQTSYNANFRKQYAGIGYTYDADLDIFIAPQPYPSWILDANHDWQPPTPMPVNDKKYAWFEPNKVWIELA</sequence>
<dbReference type="EMBL" id="LR797381">
    <property type="protein sequence ID" value="CAB4212569.1"/>
    <property type="molecule type" value="Genomic_DNA"/>
</dbReference>
<protein>
    <submittedName>
        <fullName evidence="3">Uncharacterized protein</fullName>
    </submittedName>
</protein>
<evidence type="ECO:0000313" key="3">
    <source>
        <dbReference type="EMBL" id="CAB4199198.1"/>
    </source>
</evidence>
<accession>A0A6J5RZQ6</accession>
<organism evidence="3">
    <name type="scientific">uncultured Caudovirales phage</name>
    <dbReference type="NCBI Taxonomy" id="2100421"/>
    <lineage>
        <taxon>Viruses</taxon>
        <taxon>Duplodnaviria</taxon>
        <taxon>Heunggongvirae</taxon>
        <taxon>Uroviricota</taxon>
        <taxon>Caudoviricetes</taxon>
        <taxon>Peduoviridae</taxon>
        <taxon>Maltschvirus</taxon>
        <taxon>Maltschvirus maltsch</taxon>
    </lineage>
</organism>
<proteinExistence type="predicted"/>
<gene>
    <name evidence="2" type="ORF">UFOVP1091_20</name>
    <name evidence="3" type="ORF">UFOVP1335_26</name>
    <name evidence="4" type="ORF">UFOVP1445_20</name>
    <name evidence="1" type="ORF">UFOVP914_47</name>
</gene>
<evidence type="ECO:0000313" key="1">
    <source>
        <dbReference type="EMBL" id="CAB4171336.1"/>
    </source>
</evidence>
<reference evidence="3" key="1">
    <citation type="submission" date="2020-05" db="EMBL/GenBank/DDBJ databases">
        <authorList>
            <person name="Chiriac C."/>
            <person name="Salcher M."/>
            <person name="Ghai R."/>
            <person name="Kavagutti S V."/>
        </authorList>
    </citation>
    <scope>NUCLEOTIDE SEQUENCE</scope>
</reference>
<dbReference type="EMBL" id="LR797281">
    <property type="protein sequence ID" value="CAB4199198.1"/>
    <property type="molecule type" value="Genomic_DNA"/>
</dbReference>
<evidence type="ECO:0000313" key="2">
    <source>
        <dbReference type="EMBL" id="CAB4182809.1"/>
    </source>
</evidence>
<dbReference type="EMBL" id="LR796864">
    <property type="protein sequence ID" value="CAB4171336.1"/>
    <property type="molecule type" value="Genomic_DNA"/>
</dbReference>
<name>A0A6J5RZQ6_9CAUD</name>
<dbReference type="EMBL" id="LR797033">
    <property type="protein sequence ID" value="CAB4182809.1"/>
    <property type="molecule type" value="Genomic_DNA"/>
</dbReference>